<evidence type="ECO:0000313" key="2">
    <source>
        <dbReference type="EMBL" id="NNU41962.1"/>
    </source>
</evidence>
<dbReference type="Pfam" id="PF00903">
    <property type="entry name" value="Glyoxalase"/>
    <property type="match status" value="1"/>
</dbReference>
<reference evidence="2 3" key="2">
    <citation type="submission" date="2020-06" db="EMBL/GenBank/DDBJ databases">
        <title>Ramlibacter rhizophilus sp. nov., isolated from rhizosphere soil of national flower Mugunghwa from South Korea.</title>
        <authorList>
            <person name="Zheng-Fei Y."/>
            <person name="Huan T."/>
        </authorList>
    </citation>
    <scope>NUCLEOTIDE SEQUENCE [LARGE SCALE GENOMIC DNA]</scope>
    <source>
        <strain evidence="2 3">B156</strain>
    </source>
</reference>
<keyword evidence="3" id="KW-1185">Reference proteome</keyword>
<dbReference type="InterPro" id="IPR028973">
    <property type="entry name" value="PhnB-like"/>
</dbReference>
<feature type="domain" description="Glyoxalase/fosfomycin resistance/dioxygenase" evidence="1">
    <location>
        <begin position="9"/>
        <end position="132"/>
    </location>
</feature>
<name>A0A849K0A8_9BURK</name>
<evidence type="ECO:0000313" key="3">
    <source>
        <dbReference type="Proteomes" id="UP000552954"/>
    </source>
</evidence>
<gene>
    <name evidence="2" type="ORF">HK415_00480</name>
</gene>
<dbReference type="InterPro" id="IPR029068">
    <property type="entry name" value="Glyas_Bleomycin-R_OHBP_Dase"/>
</dbReference>
<reference evidence="2 3" key="1">
    <citation type="submission" date="2020-05" db="EMBL/GenBank/DDBJ databases">
        <authorList>
            <person name="Khan S.A."/>
            <person name="Jeon C.O."/>
            <person name="Chun B.H."/>
        </authorList>
    </citation>
    <scope>NUCLEOTIDE SEQUENCE [LARGE SCALE GENOMIC DNA]</scope>
    <source>
        <strain evidence="2 3">B156</strain>
    </source>
</reference>
<protein>
    <submittedName>
        <fullName evidence="2">VOC family protein</fullName>
    </submittedName>
</protein>
<accession>A0A849K0A8</accession>
<comment type="caution">
    <text evidence="2">The sequence shown here is derived from an EMBL/GenBank/DDBJ whole genome shotgun (WGS) entry which is preliminary data.</text>
</comment>
<dbReference type="InterPro" id="IPR004360">
    <property type="entry name" value="Glyas_Fos-R_dOase_dom"/>
</dbReference>
<dbReference type="PANTHER" id="PTHR33990">
    <property type="entry name" value="PROTEIN YJDN-RELATED"/>
    <property type="match status" value="1"/>
</dbReference>
<dbReference type="Gene3D" id="3.10.180.10">
    <property type="entry name" value="2,3-Dihydroxybiphenyl 1,2-Dioxygenase, domain 1"/>
    <property type="match status" value="1"/>
</dbReference>
<organism evidence="2 3">
    <name type="scientific">Ramlibacter montanisoli</name>
    <dbReference type="NCBI Taxonomy" id="2732512"/>
    <lineage>
        <taxon>Bacteria</taxon>
        <taxon>Pseudomonadati</taxon>
        <taxon>Pseudomonadota</taxon>
        <taxon>Betaproteobacteria</taxon>
        <taxon>Burkholderiales</taxon>
        <taxon>Comamonadaceae</taxon>
        <taxon>Ramlibacter</taxon>
    </lineage>
</organism>
<dbReference type="SUPFAM" id="SSF54593">
    <property type="entry name" value="Glyoxalase/Bleomycin resistance protein/Dihydroxybiphenyl dioxygenase"/>
    <property type="match status" value="1"/>
</dbReference>
<dbReference type="EMBL" id="JABFCS010000001">
    <property type="protein sequence ID" value="NNU41962.1"/>
    <property type="molecule type" value="Genomic_DNA"/>
</dbReference>
<evidence type="ECO:0000259" key="1">
    <source>
        <dbReference type="Pfam" id="PF00903"/>
    </source>
</evidence>
<dbReference type="CDD" id="cd06588">
    <property type="entry name" value="PhnB_like"/>
    <property type="match status" value="1"/>
</dbReference>
<dbReference type="PANTHER" id="PTHR33990:SF1">
    <property type="entry name" value="PROTEIN YJDN"/>
    <property type="match status" value="1"/>
</dbReference>
<dbReference type="AlphaFoldDB" id="A0A849K0A8"/>
<dbReference type="Proteomes" id="UP000552954">
    <property type="component" value="Unassembled WGS sequence"/>
</dbReference>
<proteinExistence type="predicted"/>
<sequence>MQLDCYLNFDGKAEEALNFYAQCLGGKVSALMRYEGSPMDNKELPAAWKQKVMHGTVDADGAQIMASDVPPGMGGGGYKGFAVSVWIKDGVDRARKVFDALAAGGKVTMPFAPPFWGGHFGMLVDKFGVPWMVSCE</sequence>